<dbReference type="InParanoid" id="M7Y2T2"/>
<sequence>MHILSLFGVGIYKEEVRDRLDDPLATWKYQGANSCQKILEI</sequence>
<organism evidence="1 2">
    <name type="scientific">Mariniradius saccharolyticus AK6</name>
    <dbReference type="NCBI Taxonomy" id="1239962"/>
    <lineage>
        <taxon>Bacteria</taxon>
        <taxon>Pseudomonadati</taxon>
        <taxon>Bacteroidota</taxon>
        <taxon>Cytophagia</taxon>
        <taxon>Cytophagales</taxon>
        <taxon>Cyclobacteriaceae</taxon>
        <taxon>Mariniradius</taxon>
    </lineage>
</organism>
<dbReference type="Proteomes" id="UP000010953">
    <property type="component" value="Unassembled WGS sequence"/>
</dbReference>
<keyword evidence="2" id="KW-1185">Reference proteome</keyword>
<evidence type="ECO:0000313" key="1">
    <source>
        <dbReference type="EMBL" id="EMS35067.1"/>
    </source>
</evidence>
<proteinExistence type="predicted"/>
<accession>M7Y2T2</accession>
<name>M7Y2T2_9BACT</name>
<evidence type="ECO:0000313" key="2">
    <source>
        <dbReference type="Proteomes" id="UP000010953"/>
    </source>
</evidence>
<protein>
    <submittedName>
        <fullName evidence="1">Uncharacterized protein</fullName>
    </submittedName>
</protein>
<comment type="caution">
    <text evidence="1">The sequence shown here is derived from an EMBL/GenBank/DDBJ whole genome shotgun (WGS) entry which is preliminary data.</text>
</comment>
<dbReference type="AlphaFoldDB" id="M7Y2T2"/>
<dbReference type="EMBL" id="AMZY02000003">
    <property type="protein sequence ID" value="EMS35067.1"/>
    <property type="molecule type" value="Genomic_DNA"/>
</dbReference>
<reference evidence="1" key="1">
    <citation type="submission" date="2013-01" db="EMBL/GenBank/DDBJ databases">
        <title>Genome assembly of Mariniradius saccharolyticus AK6.</title>
        <authorList>
            <person name="Vaidya B."/>
            <person name="Khatri I."/>
            <person name="Tanuku N.R.S."/>
            <person name="Subramanian S."/>
            <person name="Pinnaka A."/>
        </authorList>
    </citation>
    <scope>NUCLEOTIDE SEQUENCE [LARGE SCALE GENOMIC DNA]</scope>
    <source>
        <strain evidence="1">AK6</strain>
    </source>
</reference>
<gene>
    <name evidence="1" type="ORF">C943_02960</name>
</gene>